<sequence>MRTFHRENGSLNPSSFRNSPDNLTRTWGKFSALIIKRAITLNETNSFRNQNPKSPGKTTRNPGRGFSIARQHQFPPKQSHSTIHAIAIPD</sequence>
<name>A0AAV4X567_9ARAC</name>
<organism evidence="2 3">
    <name type="scientific">Caerostris darwini</name>
    <dbReference type="NCBI Taxonomy" id="1538125"/>
    <lineage>
        <taxon>Eukaryota</taxon>
        <taxon>Metazoa</taxon>
        <taxon>Ecdysozoa</taxon>
        <taxon>Arthropoda</taxon>
        <taxon>Chelicerata</taxon>
        <taxon>Arachnida</taxon>
        <taxon>Araneae</taxon>
        <taxon>Araneomorphae</taxon>
        <taxon>Entelegynae</taxon>
        <taxon>Araneoidea</taxon>
        <taxon>Araneidae</taxon>
        <taxon>Caerostris</taxon>
    </lineage>
</organism>
<evidence type="ECO:0000313" key="3">
    <source>
        <dbReference type="Proteomes" id="UP001054837"/>
    </source>
</evidence>
<accession>A0AAV4X567</accession>
<comment type="caution">
    <text evidence="2">The sequence shown here is derived from an EMBL/GenBank/DDBJ whole genome shotgun (WGS) entry which is preliminary data.</text>
</comment>
<proteinExistence type="predicted"/>
<dbReference type="EMBL" id="BPLQ01015547">
    <property type="protein sequence ID" value="GIY88938.1"/>
    <property type="molecule type" value="Genomic_DNA"/>
</dbReference>
<evidence type="ECO:0000313" key="2">
    <source>
        <dbReference type="EMBL" id="GIY88938.1"/>
    </source>
</evidence>
<gene>
    <name evidence="2" type="ORF">CDAR_264171</name>
</gene>
<reference evidence="2 3" key="1">
    <citation type="submission" date="2021-06" db="EMBL/GenBank/DDBJ databases">
        <title>Caerostris darwini draft genome.</title>
        <authorList>
            <person name="Kono N."/>
            <person name="Arakawa K."/>
        </authorList>
    </citation>
    <scope>NUCLEOTIDE SEQUENCE [LARGE SCALE GENOMIC DNA]</scope>
</reference>
<feature type="region of interest" description="Disordered" evidence="1">
    <location>
        <begin position="44"/>
        <end position="90"/>
    </location>
</feature>
<evidence type="ECO:0008006" key="4">
    <source>
        <dbReference type="Google" id="ProtNLM"/>
    </source>
</evidence>
<evidence type="ECO:0000256" key="1">
    <source>
        <dbReference type="SAM" id="MobiDB-lite"/>
    </source>
</evidence>
<feature type="region of interest" description="Disordered" evidence="1">
    <location>
        <begin position="1"/>
        <end position="23"/>
    </location>
</feature>
<feature type="compositionally biased region" description="Polar residues" evidence="1">
    <location>
        <begin position="9"/>
        <end position="23"/>
    </location>
</feature>
<dbReference type="AlphaFoldDB" id="A0AAV4X567"/>
<keyword evidence="3" id="KW-1185">Reference proteome</keyword>
<protein>
    <recommendedName>
        <fullName evidence="4">Ribosomal protein L2</fullName>
    </recommendedName>
</protein>
<dbReference type="Proteomes" id="UP001054837">
    <property type="component" value="Unassembled WGS sequence"/>
</dbReference>
<feature type="compositionally biased region" description="Polar residues" evidence="1">
    <location>
        <begin position="44"/>
        <end position="61"/>
    </location>
</feature>